<dbReference type="SUPFAM" id="SSF51197">
    <property type="entry name" value="Clavaminate synthase-like"/>
    <property type="match status" value="1"/>
</dbReference>
<gene>
    <name evidence="1" type="ORF">SAMN05216404_1175</name>
</gene>
<accession>A0A1H8NM27</accession>
<protein>
    <submittedName>
        <fullName evidence="1">Uncharacterized protein</fullName>
    </submittedName>
</protein>
<organism evidence="1 2">
    <name type="scientific">Nitrosospira multiformis</name>
    <dbReference type="NCBI Taxonomy" id="1231"/>
    <lineage>
        <taxon>Bacteria</taxon>
        <taxon>Pseudomonadati</taxon>
        <taxon>Pseudomonadota</taxon>
        <taxon>Betaproteobacteria</taxon>
        <taxon>Nitrosomonadales</taxon>
        <taxon>Nitrosomonadaceae</taxon>
        <taxon>Nitrosospira</taxon>
    </lineage>
</organism>
<name>A0A1H8NM27_9PROT</name>
<dbReference type="Gene3D" id="2.60.120.650">
    <property type="entry name" value="Cupin"/>
    <property type="match status" value="1"/>
</dbReference>
<reference evidence="1 2" key="1">
    <citation type="submission" date="2016-10" db="EMBL/GenBank/DDBJ databases">
        <authorList>
            <person name="de Groot N.N."/>
        </authorList>
    </citation>
    <scope>NUCLEOTIDE SEQUENCE [LARGE SCALE GENOMIC DNA]</scope>
    <source>
        <strain evidence="1 2">Nl18</strain>
    </source>
</reference>
<proteinExistence type="predicted"/>
<evidence type="ECO:0000313" key="1">
    <source>
        <dbReference type="EMBL" id="SEO30612.1"/>
    </source>
</evidence>
<dbReference type="Proteomes" id="UP000183898">
    <property type="component" value="Unassembled WGS sequence"/>
</dbReference>
<sequence>MTNTLGEIIFQSIPRVSFQTPEELGIHLAGARSPLIAVGLLNSWKALEEWTPSYFADRYGALEVTATVNLPKTGSPYALRATDHGRKMKLAEFVELMASTSKACYIHQMSITKLPKLIRDVQFEAMLPANNVRVESMTFISECQLI</sequence>
<dbReference type="RefSeq" id="WP_074748903.1">
    <property type="nucleotide sequence ID" value="NZ_FOCT01000017.1"/>
</dbReference>
<evidence type="ECO:0000313" key="2">
    <source>
        <dbReference type="Proteomes" id="UP000183898"/>
    </source>
</evidence>
<dbReference type="EMBL" id="FOCT01000017">
    <property type="protein sequence ID" value="SEO30612.1"/>
    <property type="molecule type" value="Genomic_DNA"/>
</dbReference>
<dbReference type="AlphaFoldDB" id="A0A1H8NM27"/>